<dbReference type="AlphaFoldDB" id="A0A8H6NKU4"/>
<evidence type="ECO:0000313" key="7">
    <source>
        <dbReference type="Proteomes" id="UP000654918"/>
    </source>
</evidence>
<dbReference type="InterPro" id="IPR036770">
    <property type="entry name" value="Ankyrin_rpt-contain_sf"/>
</dbReference>
<dbReference type="PANTHER" id="PTHR24198:SF165">
    <property type="entry name" value="ANKYRIN REPEAT-CONTAINING PROTEIN-RELATED"/>
    <property type="match status" value="1"/>
</dbReference>
<dbReference type="Pfam" id="PF12796">
    <property type="entry name" value="Ank_2"/>
    <property type="match status" value="1"/>
</dbReference>
<name>A0A8H6NKU4_9PEZI</name>
<dbReference type="InterPro" id="IPR002110">
    <property type="entry name" value="Ankyrin_rpt"/>
</dbReference>
<feature type="repeat" description="ANK" evidence="3">
    <location>
        <begin position="374"/>
        <end position="414"/>
    </location>
</feature>
<keyword evidence="7" id="KW-1185">Reference proteome</keyword>
<sequence length="430" mass="48336">MAAARLREHRALLESLYVDKDLKMQQVIEYMENEHSSSPGTKPTYERLFRQWGLRKNRRGEDWAWVDHRMRQRRNEGRKSALYIDNKRILMHDVQKEIARHVSTLKQAYLSARMGYYIETPASATSGATPGASFLPPVSESRTPGADLGSPEDADSPASLDTIDPVDESPGVMDNIDLEDKAMVVEMLESCGAFIKTWGSSGRNVSKEKLLELYQAVGHGILVAAQTPKEYSIPAEATPFTTGFNILLATYRMDCDSVRAAVLETSMTEYEDVFRSALFMAARTGVVDLVKILYGQFRRKEPRNNKRETCLHIASVHNHPQVVEFLLKHDVDVNARRWDDKTPWAAIGLWSSHEEVSKLLIQAGARINDTRPRDSMNLLHQEAAGGHIEEHFAKGLEVTKLLVEAGADFNAVSDTGKTPLDLQTNEEKKQ</sequence>
<dbReference type="SUPFAM" id="SSF48403">
    <property type="entry name" value="Ankyrin repeat"/>
    <property type="match status" value="1"/>
</dbReference>
<dbReference type="Gene3D" id="1.25.40.20">
    <property type="entry name" value="Ankyrin repeat-containing domain"/>
    <property type="match status" value="2"/>
</dbReference>
<evidence type="ECO:0000256" key="3">
    <source>
        <dbReference type="PROSITE-ProRule" id="PRU00023"/>
    </source>
</evidence>
<organism evidence="6 7">
    <name type="scientific">Colletotrichum plurivorum</name>
    <dbReference type="NCBI Taxonomy" id="2175906"/>
    <lineage>
        <taxon>Eukaryota</taxon>
        <taxon>Fungi</taxon>
        <taxon>Dikarya</taxon>
        <taxon>Ascomycota</taxon>
        <taxon>Pezizomycotina</taxon>
        <taxon>Sordariomycetes</taxon>
        <taxon>Hypocreomycetidae</taxon>
        <taxon>Glomerellales</taxon>
        <taxon>Glomerellaceae</taxon>
        <taxon>Colletotrichum</taxon>
        <taxon>Colletotrichum orchidearum species complex</taxon>
    </lineage>
</organism>
<protein>
    <submittedName>
        <fullName evidence="6">PFS domain-containing protein</fullName>
    </submittedName>
</protein>
<keyword evidence="2 3" id="KW-0040">ANK repeat</keyword>
<dbReference type="PROSITE" id="PS50297">
    <property type="entry name" value="ANK_REP_REGION"/>
    <property type="match status" value="1"/>
</dbReference>
<accession>A0A8H6NKU4</accession>
<dbReference type="Proteomes" id="UP000654918">
    <property type="component" value="Unassembled WGS sequence"/>
</dbReference>
<comment type="caution">
    <text evidence="6">The sequence shown here is derived from an EMBL/GenBank/DDBJ whole genome shotgun (WGS) entry which is preliminary data.</text>
</comment>
<gene>
    <name evidence="6" type="ORF">CPLU01_03251</name>
</gene>
<dbReference type="PANTHER" id="PTHR24198">
    <property type="entry name" value="ANKYRIN REPEAT AND PROTEIN KINASE DOMAIN-CONTAINING PROTEIN"/>
    <property type="match status" value="1"/>
</dbReference>
<evidence type="ECO:0000313" key="6">
    <source>
        <dbReference type="EMBL" id="KAF6837139.1"/>
    </source>
</evidence>
<dbReference type="PROSITE" id="PS50088">
    <property type="entry name" value="ANK_REPEAT"/>
    <property type="match status" value="2"/>
</dbReference>
<proteinExistence type="predicted"/>
<feature type="region of interest" description="Disordered" evidence="4">
    <location>
        <begin position="126"/>
        <end position="172"/>
    </location>
</feature>
<dbReference type="InterPro" id="IPR025676">
    <property type="entry name" value="Clr5_dom"/>
</dbReference>
<evidence type="ECO:0000256" key="4">
    <source>
        <dbReference type="SAM" id="MobiDB-lite"/>
    </source>
</evidence>
<feature type="repeat" description="ANK" evidence="3">
    <location>
        <begin position="306"/>
        <end position="338"/>
    </location>
</feature>
<evidence type="ECO:0000256" key="2">
    <source>
        <dbReference type="ARBA" id="ARBA00023043"/>
    </source>
</evidence>
<keyword evidence="1" id="KW-0677">Repeat</keyword>
<reference evidence="6" key="1">
    <citation type="journal article" date="2020" name="Phytopathology">
        <title>Genome Sequence Resources of Colletotrichum truncatum, C. plurivorum, C. musicola, and C. sojae: Four Species Pathogenic to Soybean (Glycine max).</title>
        <authorList>
            <person name="Rogerio F."/>
            <person name="Boufleur T.R."/>
            <person name="Ciampi-Guillardi M."/>
            <person name="Sukno S.A."/>
            <person name="Thon M.R."/>
            <person name="Massola Junior N.S."/>
            <person name="Baroncelli R."/>
        </authorList>
    </citation>
    <scope>NUCLEOTIDE SEQUENCE</scope>
    <source>
        <strain evidence="6">LFN00145</strain>
    </source>
</reference>
<feature type="domain" description="Clr5" evidence="5">
    <location>
        <begin position="5"/>
        <end position="56"/>
    </location>
</feature>
<dbReference type="Pfam" id="PF14420">
    <property type="entry name" value="Clr5"/>
    <property type="match status" value="1"/>
</dbReference>
<evidence type="ECO:0000259" key="5">
    <source>
        <dbReference type="Pfam" id="PF14420"/>
    </source>
</evidence>
<dbReference type="EMBL" id="WIGO01000027">
    <property type="protein sequence ID" value="KAF6837139.1"/>
    <property type="molecule type" value="Genomic_DNA"/>
</dbReference>
<dbReference type="SMART" id="SM00248">
    <property type="entry name" value="ANK"/>
    <property type="match status" value="4"/>
</dbReference>
<evidence type="ECO:0000256" key="1">
    <source>
        <dbReference type="ARBA" id="ARBA00022737"/>
    </source>
</evidence>